<dbReference type="Gene3D" id="1.10.10.10">
    <property type="entry name" value="Winged helix-like DNA-binding domain superfamily/Winged helix DNA-binding domain"/>
    <property type="match status" value="1"/>
</dbReference>
<dbReference type="PANTHER" id="PTHR30419">
    <property type="entry name" value="HTH-TYPE TRANSCRIPTIONAL REGULATOR YBHD"/>
    <property type="match status" value="1"/>
</dbReference>
<dbReference type="RefSeq" id="WP_086090823.1">
    <property type="nucleotide sequence ID" value="NZ_CP021112.1"/>
</dbReference>
<dbReference type="SUPFAM" id="SSF53850">
    <property type="entry name" value="Periplasmic binding protein-like II"/>
    <property type="match status" value="1"/>
</dbReference>
<dbReference type="InterPro" id="IPR005119">
    <property type="entry name" value="LysR_subst-bd"/>
</dbReference>
<dbReference type="SUPFAM" id="SSF46785">
    <property type="entry name" value="Winged helix' DNA-binding domain"/>
    <property type="match status" value="1"/>
</dbReference>
<evidence type="ECO:0000313" key="5">
    <source>
        <dbReference type="EMBL" id="ARQ02392.1"/>
    </source>
</evidence>
<evidence type="ECO:0000256" key="1">
    <source>
        <dbReference type="ARBA" id="ARBA00009437"/>
    </source>
</evidence>
<reference evidence="5 6" key="1">
    <citation type="submission" date="2017-05" db="EMBL/GenBank/DDBJ databases">
        <title>Full genome sequence of Pseudorhodoplanes sinuspersici.</title>
        <authorList>
            <person name="Dastgheib S.M.M."/>
            <person name="Shavandi M."/>
            <person name="Tirandaz H."/>
        </authorList>
    </citation>
    <scope>NUCLEOTIDE SEQUENCE [LARGE SCALE GENOMIC DNA]</scope>
    <source>
        <strain evidence="5 6">RIPI110</strain>
    </source>
</reference>
<keyword evidence="4" id="KW-0804">Transcription</keyword>
<dbReference type="Gene3D" id="3.40.190.290">
    <property type="match status" value="1"/>
</dbReference>
<dbReference type="AlphaFoldDB" id="A0A1W6ZYD0"/>
<dbReference type="GO" id="GO:0005829">
    <property type="term" value="C:cytosol"/>
    <property type="evidence" value="ECO:0007669"/>
    <property type="project" value="TreeGrafter"/>
</dbReference>
<organism evidence="5 6">
    <name type="scientific">Pseudorhodoplanes sinuspersici</name>
    <dbReference type="NCBI Taxonomy" id="1235591"/>
    <lineage>
        <taxon>Bacteria</taxon>
        <taxon>Pseudomonadati</taxon>
        <taxon>Pseudomonadota</taxon>
        <taxon>Alphaproteobacteria</taxon>
        <taxon>Hyphomicrobiales</taxon>
        <taxon>Pseudorhodoplanes</taxon>
    </lineage>
</organism>
<dbReference type="Pfam" id="PF03466">
    <property type="entry name" value="LysR_substrate"/>
    <property type="match status" value="1"/>
</dbReference>
<dbReference type="Proteomes" id="UP000194137">
    <property type="component" value="Chromosome"/>
</dbReference>
<gene>
    <name evidence="5" type="ORF">CAK95_27255</name>
</gene>
<dbReference type="FunFam" id="1.10.10.10:FF:000001">
    <property type="entry name" value="LysR family transcriptional regulator"/>
    <property type="match status" value="1"/>
</dbReference>
<sequence length="304" mass="33727">MNITLRQLQAFKTVAEFGSFTRAADRLKVAQPALSLSIRELERELNLRLFDRTTRRVELTGAGREFLQSADKLLADLDQAVRNAQDLSERKRGRIVIAAPPLLAAMIAPGAIAEFNAAFPGIDVGLVDARNDQILEKLRSGEADCAIGTFDDREDGIRREVLAQDVLTLFCPPSHPLAKLKRVRWRDLRDHRLIMLTRDSNIRALVDRALRDIGENGGKPLYEVSQMTTAIMLVEAGLGAAVLPSYIWSFARDRQIVSRPLIEPQVNRPIALIHAESRSLSPAAEAFAKVLRAQARAAIARVVK</sequence>
<dbReference type="EMBL" id="CP021112">
    <property type="protein sequence ID" value="ARQ02392.1"/>
    <property type="molecule type" value="Genomic_DNA"/>
</dbReference>
<keyword evidence="3" id="KW-0238">DNA-binding</keyword>
<dbReference type="InterPro" id="IPR036390">
    <property type="entry name" value="WH_DNA-bd_sf"/>
</dbReference>
<evidence type="ECO:0000256" key="3">
    <source>
        <dbReference type="ARBA" id="ARBA00023125"/>
    </source>
</evidence>
<keyword evidence="2" id="KW-0805">Transcription regulation</keyword>
<dbReference type="GO" id="GO:0003677">
    <property type="term" value="F:DNA binding"/>
    <property type="evidence" value="ECO:0007669"/>
    <property type="project" value="UniProtKB-KW"/>
</dbReference>
<proteinExistence type="inferred from homology"/>
<dbReference type="KEGG" id="psin:CAK95_27255"/>
<accession>A0A1W6ZYD0</accession>
<dbReference type="Pfam" id="PF00126">
    <property type="entry name" value="HTH_1"/>
    <property type="match status" value="1"/>
</dbReference>
<name>A0A1W6ZYD0_9HYPH</name>
<dbReference type="InterPro" id="IPR050950">
    <property type="entry name" value="HTH-type_LysR_regulators"/>
</dbReference>
<evidence type="ECO:0000256" key="2">
    <source>
        <dbReference type="ARBA" id="ARBA00023015"/>
    </source>
</evidence>
<protein>
    <submittedName>
        <fullName evidence="5">LysR family transcriptional regulator</fullName>
    </submittedName>
</protein>
<dbReference type="InterPro" id="IPR036388">
    <property type="entry name" value="WH-like_DNA-bd_sf"/>
</dbReference>
<dbReference type="PANTHER" id="PTHR30419:SF8">
    <property type="entry name" value="NITROGEN ASSIMILATION TRANSCRIPTIONAL ACTIVATOR-RELATED"/>
    <property type="match status" value="1"/>
</dbReference>
<dbReference type="PRINTS" id="PR00039">
    <property type="entry name" value="HTHLYSR"/>
</dbReference>
<dbReference type="PROSITE" id="PS50931">
    <property type="entry name" value="HTH_LYSR"/>
    <property type="match status" value="1"/>
</dbReference>
<dbReference type="OrthoDB" id="8437302at2"/>
<comment type="similarity">
    <text evidence="1">Belongs to the LysR transcriptional regulatory family.</text>
</comment>
<dbReference type="CDD" id="cd08440">
    <property type="entry name" value="PBP2_LTTR_like_4"/>
    <property type="match status" value="1"/>
</dbReference>
<dbReference type="InterPro" id="IPR000847">
    <property type="entry name" value="LysR_HTH_N"/>
</dbReference>
<dbReference type="STRING" id="1235591.CAK95_27255"/>
<evidence type="ECO:0000256" key="4">
    <source>
        <dbReference type="ARBA" id="ARBA00023163"/>
    </source>
</evidence>
<evidence type="ECO:0000313" key="6">
    <source>
        <dbReference type="Proteomes" id="UP000194137"/>
    </source>
</evidence>
<dbReference type="GO" id="GO:0003700">
    <property type="term" value="F:DNA-binding transcription factor activity"/>
    <property type="evidence" value="ECO:0007669"/>
    <property type="project" value="InterPro"/>
</dbReference>
<keyword evidence="6" id="KW-1185">Reference proteome</keyword>